<dbReference type="Gramene" id="KCW87531">
    <property type="protein sequence ID" value="KCW87531"/>
    <property type="gene ID" value="EUGRSUZ_B03978"/>
</dbReference>
<proteinExistence type="predicted"/>
<reference evidence="2" key="1">
    <citation type="submission" date="2013-07" db="EMBL/GenBank/DDBJ databases">
        <title>The genome of Eucalyptus grandis.</title>
        <authorList>
            <person name="Schmutz J."/>
            <person name="Hayes R."/>
            <person name="Myburg A."/>
            <person name="Tuskan G."/>
            <person name="Grattapaglia D."/>
            <person name="Rokhsar D.S."/>
        </authorList>
    </citation>
    <scope>NUCLEOTIDE SEQUENCE</scope>
    <source>
        <tissue evidence="2">Leaf extractions</tissue>
    </source>
</reference>
<feature type="compositionally biased region" description="Basic and acidic residues" evidence="1">
    <location>
        <begin position="41"/>
        <end position="56"/>
    </location>
</feature>
<protein>
    <submittedName>
        <fullName evidence="2">Uncharacterized protein</fullName>
    </submittedName>
</protein>
<dbReference type="InParanoid" id="A0A059DAW0"/>
<organism evidence="2">
    <name type="scientific">Eucalyptus grandis</name>
    <name type="common">Flooded gum</name>
    <dbReference type="NCBI Taxonomy" id="71139"/>
    <lineage>
        <taxon>Eukaryota</taxon>
        <taxon>Viridiplantae</taxon>
        <taxon>Streptophyta</taxon>
        <taxon>Embryophyta</taxon>
        <taxon>Tracheophyta</taxon>
        <taxon>Spermatophyta</taxon>
        <taxon>Magnoliopsida</taxon>
        <taxon>eudicotyledons</taxon>
        <taxon>Gunneridae</taxon>
        <taxon>Pentapetalae</taxon>
        <taxon>rosids</taxon>
        <taxon>malvids</taxon>
        <taxon>Myrtales</taxon>
        <taxon>Myrtaceae</taxon>
        <taxon>Myrtoideae</taxon>
        <taxon>Eucalypteae</taxon>
        <taxon>Eucalyptus</taxon>
    </lineage>
</organism>
<name>A0A059DAW0_EUCGR</name>
<sequence>MNLHYKEDRIHKLELARIRRASACPVLSSRSNAVDQHSTIRRRDLRQYSGKPRESTGGHLQRNPLPKNLSPTCSLTALRKISLLRWFMRKPDNVPKW</sequence>
<gene>
    <name evidence="2" type="ORF">EUGRSUZ_B03978</name>
</gene>
<feature type="region of interest" description="Disordered" evidence="1">
    <location>
        <begin position="30"/>
        <end position="71"/>
    </location>
</feature>
<accession>A0A059DAW0</accession>
<evidence type="ECO:0000313" key="2">
    <source>
        <dbReference type="EMBL" id="KCW87531.1"/>
    </source>
</evidence>
<evidence type="ECO:0000256" key="1">
    <source>
        <dbReference type="SAM" id="MobiDB-lite"/>
    </source>
</evidence>
<dbReference type="EMBL" id="KK198754">
    <property type="protein sequence ID" value="KCW87531.1"/>
    <property type="molecule type" value="Genomic_DNA"/>
</dbReference>
<dbReference type="AlphaFoldDB" id="A0A059DAW0"/>